<dbReference type="Gene3D" id="3.40.50.2000">
    <property type="entry name" value="Glycogen Phosphorylase B"/>
    <property type="match status" value="2"/>
</dbReference>
<dbReference type="Pfam" id="PF00534">
    <property type="entry name" value="Glycos_transf_1"/>
    <property type="match status" value="1"/>
</dbReference>
<evidence type="ECO:0000256" key="1">
    <source>
        <dbReference type="ARBA" id="ARBA00009481"/>
    </source>
</evidence>
<dbReference type="CDD" id="cd03801">
    <property type="entry name" value="GT4_PimA-like"/>
    <property type="match status" value="1"/>
</dbReference>
<evidence type="ECO:0000256" key="2">
    <source>
        <dbReference type="ARBA" id="ARBA00022676"/>
    </source>
</evidence>
<proteinExistence type="inferred from homology"/>
<dbReference type="RefSeq" id="WP_075062292.1">
    <property type="nucleotide sequence ID" value="NZ_LGCL01000019.1"/>
</dbReference>
<keyword evidence="3" id="KW-0808">Transferase</keyword>
<dbReference type="OrthoDB" id="9767517at2"/>
<dbReference type="SUPFAM" id="SSF53756">
    <property type="entry name" value="UDP-Glycosyltransferase/glycogen phosphorylase"/>
    <property type="match status" value="1"/>
</dbReference>
<comment type="caution">
    <text evidence="5">The sequence shown here is derived from an EMBL/GenBank/DDBJ whole genome shotgun (WGS) entry which is preliminary data.</text>
</comment>
<dbReference type="AlphaFoldDB" id="A0A0P6XDB2"/>
<dbReference type="EMBL" id="LGCL01000019">
    <property type="protein sequence ID" value="KPL78239.1"/>
    <property type="molecule type" value="Genomic_DNA"/>
</dbReference>
<evidence type="ECO:0000313" key="5">
    <source>
        <dbReference type="EMBL" id="KPL78239.1"/>
    </source>
</evidence>
<accession>A0A0P6XDB2</accession>
<protein>
    <recommendedName>
        <fullName evidence="4">Glycosyl transferase family 1 domain-containing protein</fullName>
    </recommendedName>
</protein>
<dbReference type="PANTHER" id="PTHR12526:SF640">
    <property type="entry name" value="COLANIC ACID BIOSYNTHESIS GLYCOSYLTRANSFERASE WCAL-RELATED"/>
    <property type="match status" value="1"/>
</dbReference>
<sequence>MRIGLMIYGELANLSGGYIYDRQLVDYLTAQGDVVEVISMPWRDYPLRLLENLDRKLIQRLANLEVDVLLQDELNHPSLFLVNRWIKKQACYPIVSIVHHLRSNEVHSTLEHWVYQRVERAYLKSVDAFVYNSRTTSVAVQALMGGPTRHVIAYPGGDRLGKGIRLEEISQRAHTPGPLRIVFLGNLIPRKGLHTLLHAVASIKETNWTLDVIGRLDADPLYSGEMQHLSRTLGLTKRVLFRGQVDDGDVMETLRTSHLMVVPSSYEGFGIIYLEAMGYGVIPVATTAGAASEIIQHGENGYLIQPDNQGALASLIEGLAENRHRLEQVSLAARAHFDAFPTWQTGAEKIRQFLQALSEE</sequence>
<evidence type="ECO:0000259" key="4">
    <source>
        <dbReference type="Pfam" id="PF00534"/>
    </source>
</evidence>
<name>A0A0P6XDB2_9CHLR</name>
<gene>
    <name evidence="5" type="ORF">ADN00_07130</name>
</gene>
<evidence type="ECO:0000313" key="6">
    <source>
        <dbReference type="Proteomes" id="UP000050417"/>
    </source>
</evidence>
<dbReference type="STRING" id="1134406.ADN00_07130"/>
<dbReference type="Proteomes" id="UP000050417">
    <property type="component" value="Unassembled WGS sequence"/>
</dbReference>
<keyword evidence="2" id="KW-0328">Glycosyltransferase</keyword>
<evidence type="ECO:0000256" key="3">
    <source>
        <dbReference type="ARBA" id="ARBA00022679"/>
    </source>
</evidence>
<dbReference type="PANTHER" id="PTHR12526">
    <property type="entry name" value="GLYCOSYLTRANSFERASE"/>
    <property type="match status" value="1"/>
</dbReference>
<dbReference type="GO" id="GO:0016757">
    <property type="term" value="F:glycosyltransferase activity"/>
    <property type="evidence" value="ECO:0007669"/>
    <property type="project" value="UniProtKB-KW"/>
</dbReference>
<dbReference type="InterPro" id="IPR001296">
    <property type="entry name" value="Glyco_trans_1"/>
</dbReference>
<organism evidence="5 6">
    <name type="scientific">Ornatilinea apprima</name>
    <dbReference type="NCBI Taxonomy" id="1134406"/>
    <lineage>
        <taxon>Bacteria</taxon>
        <taxon>Bacillati</taxon>
        <taxon>Chloroflexota</taxon>
        <taxon>Anaerolineae</taxon>
        <taxon>Anaerolineales</taxon>
        <taxon>Anaerolineaceae</taxon>
        <taxon>Ornatilinea</taxon>
    </lineage>
</organism>
<comment type="similarity">
    <text evidence="1">Belongs to the glycosyltransferase group 1 family. Glycosyltransferase 4 subfamily.</text>
</comment>
<reference evidence="5 6" key="1">
    <citation type="submission" date="2015-07" db="EMBL/GenBank/DDBJ databases">
        <title>Genome sequence of Ornatilinea apprima DSM 23815.</title>
        <authorList>
            <person name="Hemp J."/>
            <person name="Ward L.M."/>
            <person name="Pace L.A."/>
            <person name="Fischer W.W."/>
        </authorList>
    </citation>
    <scope>NUCLEOTIDE SEQUENCE [LARGE SCALE GENOMIC DNA]</scope>
    <source>
        <strain evidence="5 6">P3M-1</strain>
    </source>
</reference>
<feature type="domain" description="Glycosyl transferase family 1" evidence="4">
    <location>
        <begin position="170"/>
        <end position="334"/>
    </location>
</feature>
<keyword evidence="6" id="KW-1185">Reference proteome</keyword>